<evidence type="ECO:0000256" key="8">
    <source>
        <dbReference type="ARBA" id="ARBA00022989"/>
    </source>
</evidence>
<accession>A0A7X0HCN9</accession>
<evidence type="ECO:0000256" key="9">
    <source>
        <dbReference type="ARBA" id="ARBA00023136"/>
    </source>
</evidence>
<dbReference type="GO" id="GO:0004376">
    <property type="term" value="F:GPI mannosyltransferase activity"/>
    <property type="evidence" value="ECO:0007669"/>
    <property type="project" value="InterPro"/>
</dbReference>
<evidence type="ECO:0008006" key="14">
    <source>
        <dbReference type="Google" id="ProtNLM"/>
    </source>
</evidence>
<feature type="transmembrane region" description="Helical" evidence="11">
    <location>
        <begin position="412"/>
        <end position="431"/>
    </location>
</feature>
<evidence type="ECO:0000256" key="2">
    <source>
        <dbReference type="ARBA" id="ARBA00004687"/>
    </source>
</evidence>
<keyword evidence="5" id="KW-0808">Transferase</keyword>
<feature type="compositionally biased region" description="Pro residues" evidence="10">
    <location>
        <begin position="1"/>
        <end position="24"/>
    </location>
</feature>
<keyword evidence="6 11" id="KW-0812">Transmembrane</keyword>
<feature type="transmembrane region" description="Helical" evidence="11">
    <location>
        <begin position="339"/>
        <end position="360"/>
    </location>
</feature>
<dbReference type="GO" id="GO:0016020">
    <property type="term" value="C:membrane"/>
    <property type="evidence" value="ECO:0007669"/>
    <property type="project" value="GOC"/>
</dbReference>
<feature type="transmembrane region" description="Helical" evidence="11">
    <location>
        <begin position="367"/>
        <end position="383"/>
    </location>
</feature>
<keyword evidence="9 11" id="KW-0472">Membrane</keyword>
<comment type="caution">
    <text evidence="12">The sequence shown here is derived from an EMBL/GenBank/DDBJ whole genome shotgun (WGS) entry which is preliminary data.</text>
</comment>
<gene>
    <name evidence="12" type="ORF">HNQ79_001522</name>
</gene>
<evidence type="ECO:0000256" key="1">
    <source>
        <dbReference type="ARBA" id="ARBA00004477"/>
    </source>
</evidence>
<feature type="transmembrane region" description="Helical" evidence="11">
    <location>
        <begin position="275"/>
        <end position="294"/>
    </location>
</feature>
<evidence type="ECO:0000256" key="6">
    <source>
        <dbReference type="ARBA" id="ARBA00022692"/>
    </source>
</evidence>
<dbReference type="PANTHER" id="PTHR12468">
    <property type="entry name" value="GPI MANNOSYLTRANSFERASE 2"/>
    <property type="match status" value="1"/>
</dbReference>
<evidence type="ECO:0000313" key="12">
    <source>
        <dbReference type="EMBL" id="MBB6435071.1"/>
    </source>
</evidence>
<dbReference type="GO" id="GO:0000009">
    <property type="term" value="F:alpha-1,6-mannosyltransferase activity"/>
    <property type="evidence" value="ECO:0007669"/>
    <property type="project" value="InterPro"/>
</dbReference>
<keyword evidence="8 11" id="KW-1133">Transmembrane helix</keyword>
<dbReference type="UniPathway" id="UPA00196"/>
<protein>
    <recommendedName>
        <fullName evidence="14">Integral membrane protein</fullName>
    </recommendedName>
</protein>
<keyword evidence="4" id="KW-0328">Glycosyltransferase</keyword>
<evidence type="ECO:0000256" key="3">
    <source>
        <dbReference type="ARBA" id="ARBA00022502"/>
    </source>
</evidence>
<keyword evidence="3" id="KW-0337">GPI-anchor biosynthesis</keyword>
<name>A0A7X0HCN9_9ACTN</name>
<evidence type="ECO:0000256" key="4">
    <source>
        <dbReference type="ARBA" id="ARBA00022676"/>
    </source>
</evidence>
<feature type="transmembrane region" description="Helical" evidence="11">
    <location>
        <begin position="194"/>
        <end position="224"/>
    </location>
</feature>
<comment type="pathway">
    <text evidence="2">Glycolipid biosynthesis; glycosylphosphatidylinositol-anchor biosynthesis.</text>
</comment>
<evidence type="ECO:0000256" key="10">
    <source>
        <dbReference type="SAM" id="MobiDB-lite"/>
    </source>
</evidence>
<evidence type="ECO:0000256" key="5">
    <source>
        <dbReference type="ARBA" id="ARBA00022679"/>
    </source>
</evidence>
<comment type="subcellular location">
    <subcellularLocation>
        <location evidence="1">Endoplasmic reticulum membrane</location>
        <topology evidence="1">Multi-pass membrane protein</topology>
    </subcellularLocation>
</comment>
<evidence type="ECO:0000313" key="13">
    <source>
        <dbReference type="Proteomes" id="UP000540423"/>
    </source>
</evidence>
<dbReference type="Proteomes" id="UP000540423">
    <property type="component" value="Unassembled WGS sequence"/>
</dbReference>
<feature type="transmembrane region" description="Helical" evidence="11">
    <location>
        <begin position="50"/>
        <end position="72"/>
    </location>
</feature>
<dbReference type="RefSeq" id="WP_185028266.1">
    <property type="nucleotide sequence ID" value="NZ_BNBN01000004.1"/>
</dbReference>
<evidence type="ECO:0000256" key="11">
    <source>
        <dbReference type="SAM" id="Phobius"/>
    </source>
</evidence>
<reference evidence="12 13" key="1">
    <citation type="submission" date="2020-08" db="EMBL/GenBank/DDBJ databases">
        <title>Genomic Encyclopedia of Type Strains, Phase IV (KMG-IV): sequencing the most valuable type-strain genomes for metagenomic binning, comparative biology and taxonomic classification.</title>
        <authorList>
            <person name="Goeker M."/>
        </authorList>
    </citation>
    <scope>NUCLEOTIDE SEQUENCE [LARGE SCALE GENOMIC DNA]</scope>
    <source>
        <strain evidence="12 13">DSM 40141</strain>
    </source>
</reference>
<dbReference type="AlphaFoldDB" id="A0A7X0HCN9"/>
<proteinExistence type="predicted"/>
<keyword evidence="13" id="KW-1185">Reference proteome</keyword>
<dbReference type="GO" id="GO:0006506">
    <property type="term" value="P:GPI anchor biosynthetic process"/>
    <property type="evidence" value="ECO:0007669"/>
    <property type="project" value="UniProtKB-UniPathway"/>
</dbReference>
<evidence type="ECO:0000256" key="7">
    <source>
        <dbReference type="ARBA" id="ARBA00022824"/>
    </source>
</evidence>
<feature type="transmembrane region" description="Helical" evidence="11">
    <location>
        <begin position="140"/>
        <end position="160"/>
    </location>
</feature>
<dbReference type="EMBL" id="JACHEM010000003">
    <property type="protein sequence ID" value="MBB6435071.1"/>
    <property type="molecule type" value="Genomic_DNA"/>
</dbReference>
<organism evidence="12 13">
    <name type="scientific">Streptomyces candidus</name>
    <dbReference type="NCBI Taxonomy" id="67283"/>
    <lineage>
        <taxon>Bacteria</taxon>
        <taxon>Bacillati</taxon>
        <taxon>Actinomycetota</taxon>
        <taxon>Actinomycetes</taxon>
        <taxon>Kitasatosporales</taxon>
        <taxon>Streptomycetaceae</taxon>
        <taxon>Streptomyces</taxon>
    </lineage>
</organism>
<dbReference type="Pfam" id="PF04188">
    <property type="entry name" value="Mannosyl_trans2"/>
    <property type="match status" value="1"/>
</dbReference>
<sequence length="436" mass="48290">MTVAPPPQRTAQQPTPPGPHPAPGTPESGDGRRLRVPRWKPALHGADRDVLWLYLLTRVGLWVTSYSVAWLFPGNGDAKDAPSALSRWAQWDWTHFLHIAQAGYFPEGAGPGTPDWDNREAFFPGFPLVLRAVHTVVPDWTLAGLLISFVSGAVVVLALARIARLHLPGEQTAPGPVQRSGSSDSPSPAGQRAVLFLLLSPCAVFLAAGYTEALFLAFALPAWLAAQRHQWAMAGLLTALATGVRISGLFVAAAIGVHFLITAWRARSARAWRPLPWTLLPALPALLYSAYLYAHTGDWMAWKHAQERGWYRQFHAPWESWATTWRAAFDGAYPTGYAYMWQAELLAMVVGLVLLGVLLWLRRWPEAVYLALSLWALGTSYWFTSVPRATLLWWPLWTLLAAWSVRSPRVKTAYVMVAAPLMMIFAVSYLSGRWTG</sequence>
<feature type="transmembrane region" description="Helical" evidence="11">
    <location>
        <begin position="244"/>
        <end position="263"/>
    </location>
</feature>
<keyword evidence="7" id="KW-0256">Endoplasmic reticulum</keyword>
<feature type="region of interest" description="Disordered" evidence="10">
    <location>
        <begin position="1"/>
        <end position="34"/>
    </location>
</feature>
<dbReference type="PANTHER" id="PTHR12468:SF2">
    <property type="entry name" value="GPI MANNOSYLTRANSFERASE 2"/>
    <property type="match status" value="1"/>
</dbReference>
<dbReference type="InterPro" id="IPR007315">
    <property type="entry name" value="PIG-V/Gpi18"/>
</dbReference>
<dbReference type="GO" id="GO:0031501">
    <property type="term" value="C:mannosyltransferase complex"/>
    <property type="evidence" value="ECO:0007669"/>
    <property type="project" value="TreeGrafter"/>
</dbReference>